<keyword evidence="2 5" id="KW-0378">Hydrolase</keyword>
<gene>
    <name evidence="5" type="ORF">SAMN06265219_102257</name>
</gene>
<dbReference type="EMBL" id="FXTP01000002">
    <property type="protein sequence ID" value="SMO45873.1"/>
    <property type="molecule type" value="Genomic_DNA"/>
</dbReference>
<dbReference type="InterPro" id="IPR011013">
    <property type="entry name" value="Gal_mutarotase_sf_dom"/>
</dbReference>
<dbReference type="CDD" id="cd14752">
    <property type="entry name" value="GH31_N"/>
    <property type="match status" value="1"/>
</dbReference>
<name>A0A521BFM2_9BACT</name>
<proteinExistence type="inferred from homology"/>
<dbReference type="InterPro" id="IPR013780">
    <property type="entry name" value="Glyco_hydro_b"/>
</dbReference>
<keyword evidence="6" id="KW-1185">Reference proteome</keyword>
<feature type="domain" description="Glycosyl hydrolase family 31 C-terminal" evidence="4">
    <location>
        <begin position="559"/>
        <end position="641"/>
    </location>
</feature>
<reference evidence="5 6" key="1">
    <citation type="submission" date="2017-05" db="EMBL/GenBank/DDBJ databases">
        <authorList>
            <person name="Varghese N."/>
            <person name="Submissions S."/>
        </authorList>
    </citation>
    <scope>NUCLEOTIDE SEQUENCE [LARGE SCALE GENOMIC DNA]</scope>
    <source>
        <strain evidence="5 6">DSM 21985</strain>
    </source>
</reference>
<evidence type="ECO:0000313" key="5">
    <source>
        <dbReference type="EMBL" id="SMO45873.1"/>
    </source>
</evidence>
<dbReference type="RefSeq" id="WP_142453261.1">
    <property type="nucleotide sequence ID" value="NZ_FXTP01000002.1"/>
</dbReference>
<dbReference type="GO" id="GO:0005975">
    <property type="term" value="P:carbohydrate metabolic process"/>
    <property type="evidence" value="ECO:0007669"/>
    <property type="project" value="InterPro"/>
</dbReference>
<evidence type="ECO:0000256" key="1">
    <source>
        <dbReference type="ARBA" id="ARBA00007806"/>
    </source>
</evidence>
<dbReference type="OrthoDB" id="176168at2"/>
<dbReference type="GO" id="GO:0030246">
    <property type="term" value="F:carbohydrate binding"/>
    <property type="evidence" value="ECO:0007669"/>
    <property type="project" value="InterPro"/>
</dbReference>
<dbReference type="GO" id="GO:0004553">
    <property type="term" value="F:hydrolase activity, hydrolyzing O-glycosyl compounds"/>
    <property type="evidence" value="ECO:0007669"/>
    <property type="project" value="InterPro"/>
</dbReference>
<dbReference type="AlphaFoldDB" id="A0A521BFM2"/>
<dbReference type="Pfam" id="PF21365">
    <property type="entry name" value="Glyco_hydro_31_3rd"/>
    <property type="match status" value="1"/>
</dbReference>
<dbReference type="InterPro" id="IPR000322">
    <property type="entry name" value="Glyco_hydro_31_TIM"/>
</dbReference>
<evidence type="ECO:0000313" key="6">
    <source>
        <dbReference type="Proteomes" id="UP000317557"/>
    </source>
</evidence>
<dbReference type="InterPro" id="IPR017853">
    <property type="entry name" value="GH"/>
</dbReference>
<dbReference type="SUPFAM" id="SSF51011">
    <property type="entry name" value="Glycosyl hydrolase domain"/>
    <property type="match status" value="1"/>
</dbReference>
<evidence type="ECO:0000256" key="2">
    <source>
        <dbReference type="RuleBase" id="RU361185"/>
    </source>
</evidence>
<dbReference type="Gene3D" id="2.60.40.1180">
    <property type="entry name" value="Golgi alpha-mannosidase II"/>
    <property type="match status" value="1"/>
</dbReference>
<dbReference type="SUPFAM" id="SSF74650">
    <property type="entry name" value="Galactose mutarotase-like"/>
    <property type="match status" value="1"/>
</dbReference>
<dbReference type="InterPro" id="IPR048395">
    <property type="entry name" value="Glyco_hydro_31_C"/>
</dbReference>
<dbReference type="PANTHER" id="PTHR43863">
    <property type="entry name" value="HYDROLASE, PUTATIVE (AFU_ORTHOLOGUE AFUA_1G03140)-RELATED"/>
    <property type="match status" value="1"/>
</dbReference>
<accession>A0A521BFM2</accession>
<evidence type="ECO:0000259" key="4">
    <source>
        <dbReference type="Pfam" id="PF21365"/>
    </source>
</evidence>
<dbReference type="SUPFAM" id="SSF51445">
    <property type="entry name" value="(Trans)glycosidases"/>
    <property type="match status" value="1"/>
</dbReference>
<dbReference type="InterPro" id="IPR051816">
    <property type="entry name" value="Glycosyl_Hydrolase_31"/>
</dbReference>
<sequence>MKITPRTFRPLLTLILFIIGMITIHAQPVLEQGNFQVFVDESEGIRLAYNNETFAHVEGFQFNFVPTEITGIEQGNGENQLIINLALQDSDGYHENFPEEIELTLSHTGQTFHFEAGHETFNHITIKMRELDEHYFGLIEKLYPGNRKSPDLRGETIDVDVHHKGEENYAENYASAYSAFFMSSNGYGSFFDTFARGQYQFAKDGATEIYHQTDSLDWYLFYGPTGDVIHREYFGVIGEPKSVPIWAVGPVVWRDDNGGDSTRAGGSQEILKDLEKFTDMKIPLTATFVDRPYSNGTHEWSKMDFNEKFANPEEWIGIINDKYGMEFMSWVGSLTFGDPYFPGLLPGDVGYIDLTHPEALAEFERRMEWQYRVGVKGHKMDRADENFPMTAVWYDEVPQSETRNKYVYLYAKVIDKFLEKSHGDDQFNFARAAYHRSQPYLSAIWGGDVRPNWQGMSGNMANAMRAGFMGFPVWGNDTGGYLGDGFIDEQLYIRWLQWSVWNGMFEIKIDGMGGSGKDRAPWQYSQQLQDVFRDVTELRMAMLPYAYSLANTSDQNGVLMKPMTYMYPDDETTYEMWNQYIFGDAFLVAPLFSPNNSREVYLPEGTWYDYHDLSTKMEGRQTITKKVSLQEIPIFVKANSIYLTGDIYRGNSKNWRGNLEGNESLTIHLFPGEPGQTTSFTYVDYLDDDQEKVMKLSRSDLSIQFNSEALAADSHAIVRLDSEPQNITVNGEPVEFQYNDDQKTVSVEINAGSDIEVIVKQ</sequence>
<dbReference type="Gene3D" id="3.20.20.80">
    <property type="entry name" value="Glycosidases"/>
    <property type="match status" value="1"/>
</dbReference>
<protein>
    <submittedName>
        <fullName evidence="5">Alpha-glucosidase, glycosyl hydrolase family GH31</fullName>
    </submittedName>
</protein>
<comment type="similarity">
    <text evidence="1 2">Belongs to the glycosyl hydrolase 31 family.</text>
</comment>
<keyword evidence="2" id="KW-0326">Glycosidase</keyword>
<feature type="domain" description="Glycoside hydrolase family 31 TIM barrel" evidence="3">
    <location>
        <begin position="243"/>
        <end position="549"/>
    </location>
</feature>
<dbReference type="Gene3D" id="2.60.40.1760">
    <property type="entry name" value="glycosyl hydrolase (family 31)"/>
    <property type="match status" value="1"/>
</dbReference>
<dbReference type="Proteomes" id="UP000317557">
    <property type="component" value="Unassembled WGS sequence"/>
</dbReference>
<dbReference type="Pfam" id="PF01055">
    <property type="entry name" value="Glyco_hydro_31_2nd"/>
    <property type="match status" value="1"/>
</dbReference>
<dbReference type="PANTHER" id="PTHR43863:SF2">
    <property type="entry name" value="MALTASE-GLUCOAMYLASE"/>
    <property type="match status" value="1"/>
</dbReference>
<evidence type="ECO:0000259" key="3">
    <source>
        <dbReference type="Pfam" id="PF01055"/>
    </source>
</evidence>
<organism evidence="5 6">
    <name type="scientific">Gracilimonas mengyeensis</name>
    <dbReference type="NCBI Taxonomy" id="1302730"/>
    <lineage>
        <taxon>Bacteria</taxon>
        <taxon>Pseudomonadati</taxon>
        <taxon>Balneolota</taxon>
        <taxon>Balneolia</taxon>
        <taxon>Balneolales</taxon>
        <taxon>Balneolaceae</taxon>
        <taxon>Gracilimonas</taxon>
    </lineage>
</organism>